<evidence type="ECO:0000313" key="10">
    <source>
        <dbReference type="Proteomes" id="UP000184032"/>
    </source>
</evidence>
<accession>A0A1M5PA88</accession>
<sequence length="239" mass="26828">MEKRECTYKIKDLPLEDRPQEKLLKYGADNLSNAELLALIIRTGTKTKTSVELSQEIINSLKREGVESEVGISALSNTTIKDLLEIKGIGISKASMIMAAVTLSKRINKESIHSKKKIKSPNEVVKYVMSEMRFLKNETFKIVILNTKKEIESIRDISSGIINATIVHPREVFFTAVNESAHTIILLHNHPSGDPKPSKEDIELTDRMIKAGEIMQIPVIDHIVIGDNVYYSFLENGLI</sequence>
<dbReference type="Proteomes" id="UP000184032">
    <property type="component" value="Unassembled WGS sequence"/>
</dbReference>
<organism evidence="9 10">
    <name type="scientific">Anaerosphaera aminiphila DSM 21120</name>
    <dbReference type="NCBI Taxonomy" id="1120995"/>
    <lineage>
        <taxon>Bacteria</taxon>
        <taxon>Bacillati</taxon>
        <taxon>Bacillota</taxon>
        <taxon>Tissierellia</taxon>
        <taxon>Tissierellales</taxon>
        <taxon>Peptoniphilaceae</taxon>
        <taxon>Anaerosphaera</taxon>
    </lineage>
</organism>
<keyword evidence="3" id="KW-0479">Metal-binding</keyword>
<dbReference type="Pfam" id="PF04002">
    <property type="entry name" value="RadC"/>
    <property type="match status" value="1"/>
</dbReference>
<dbReference type="CDD" id="cd08071">
    <property type="entry name" value="MPN_DUF2466"/>
    <property type="match status" value="1"/>
</dbReference>
<name>A0A1M5PA88_9FIRM</name>
<dbReference type="OrthoDB" id="9804482at2"/>
<dbReference type="RefSeq" id="WP_073182985.1">
    <property type="nucleotide sequence ID" value="NZ_FQXI01000001.1"/>
</dbReference>
<dbReference type="InterPro" id="IPR020891">
    <property type="entry name" value="UPF0758_CS"/>
</dbReference>
<comment type="similarity">
    <text evidence="1 7">Belongs to the UPF0758 family.</text>
</comment>
<evidence type="ECO:0000256" key="5">
    <source>
        <dbReference type="ARBA" id="ARBA00022833"/>
    </source>
</evidence>
<dbReference type="EMBL" id="FQXI01000001">
    <property type="protein sequence ID" value="SHG98688.1"/>
    <property type="molecule type" value="Genomic_DNA"/>
</dbReference>
<dbReference type="GO" id="GO:0008237">
    <property type="term" value="F:metallopeptidase activity"/>
    <property type="evidence" value="ECO:0007669"/>
    <property type="project" value="UniProtKB-KW"/>
</dbReference>
<evidence type="ECO:0000313" key="9">
    <source>
        <dbReference type="EMBL" id="SHG98688.1"/>
    </source>
</evidence>
<dbReference type="PANTHER" id="PTHR30471">
    <property type="entry name" value="DNA REPAIR PROTEIN RADC"/>
    <property type="match status" value="1"/>
</dbReference>
<dbReference type="GO" id="GO:0046872">
    <property type="term" value="F:metal ion binding"/>
    <property type="evidence" value="ECO:0007669"/>
    <property type="project" value="UniProtKB-KW"/>
</dbReference>
<gene>
    <name evidence="9" type="ORF">SAMN02745245_00242</name>
</gene>
<dbReference type="Gene3D" id="3.40.140.10">
    <property type="entry name" value="Cytidine Deaminase, domain 2"/>
    <property type="match status" value="1"/>
</dbReference>
<evidence type="ECO:0000256" key="3">
    <source>
        <dbReference type="ARBA" id="ARBA00022723"/>
    </source>
</evidence>
<dbReference type="PROSITE" id="PS01302">
    <property type="entry name" value="UPF0758"/>
    <property type="match status" value="1"/>
</dbReference>
<dbReference type="AlphaFoldDB" id="A0A1M5PA88"/>
<dbReference type="NCBIfam" id="NF000642">
    <property type="entry name" value="PRK00024.1"/>
    <property type="match status" value="1"/>
</dbReference>
<dbReference type="NCBIfam" id="TIGR00608">
    <property type="entry name" value="radc"/>
    <property type="match status" value="1"/>
</dbReference>
<keyword evidence="4" id="KW-0378">Hydrolase</keyword>
<evidence type="ECO:0000256" key="4">
    <source>
        <dbReference type="ARBA" id="ARBA00022801"/>
    </source>
</evidence>
<evidence type="ECO:0000256" key="6">
    <source>
        <dbReference type="ARBA" id="ARBA00023049"/>
    </source>
</evidence>
<dbReference type="PROSITE" id="PS50249">
    <property type="entry name" value="MPN"/>
    <property type="match status" value="1"/>
</dbReference>
<dbReference type="InterPro" id="IPR025657">
    <property type="entry name" value="RadC_JAB"/>
</dbReference>
<evidence type="ECO:0000259" key="8">
    <source>
        <dbReference type="PROSITE" id="PS50249"/>
    </source>
</evidence>
<keyword evidence="6" id="KW-0482">Metalloprotease</keyword>
<keyword evidence="10" id="KW-1185">Reference proteome</keyword>
<reference evidence="10" key="1">
    <citation type="submission" date="2016-11" db="EMBL/GenBank/DDBJ databases">
        <authorList>
            <person name="Varghese N."/>
            <person name="Submissions S."/>
        </authorList>
    </citation>
    <scope>NUCLEOTIDE SEQUENCE [LARGE SCALE GENOMIC DNA]</scope>
    <source>
        <strain evidence="10">DSM 21120</strain>
    </source>
</reference>
<proteinExistence type="inferred from homology"/>
<keyword evidence="2" id="KW-0645">Protease</keyword>
<dbReference type="InterPro" id="IPR001405">
    <property type="entry name" value="UPF0758"/>
</dbReference>
<dbReference type="STRING" id="1120995.SAMN02745245_00242"/>
<protein>
    <submittedName>
        <fullName evidence="9">DNA replication and repair protein RadC</fullName>
    </submittedName>
</protein>
<feature type="domain" description="MPN" evidence="8">
    <location>
        <begin position="117"/>
        <end position="239"/>
    </location>
</feature>
<dbReference type="PANTHER" id="PTHR30471:SF3">
    <property type="entry name" value="UPF0758 PROTEIN YEES-RELATED"/>
    <property type="match status" value="1"/>
</dbReference>
<dbReference type="InterPro" id="IPR046778">
    <property type="entry name" value="UPF0758_N"/>
</dbReference>
<dbReference type="InterPro" id="IPR037518">
    <property type="entry name" value="MPN"/>
</dbReference>
<evidence type="ECO:0000256" key="2">
    <source>
        <dbReference type="ARBA" id="ARBA00022670"/>
    </source>
</evidence>
<keyword evidence="5" id="KW-0862">Zinc</keyword>
<dbReference type="Pfam" id="PF20582">
    <property type="entry name" value="UPF0758_N"/>
    <property type="match status" value="1"/>
</dbReference>
<dbReference type="GO" id="GO:0006508">
    <property type="term" value="P:proteolysis"/>
    <property type="evidence" value="ECO:0007669"/>
    <property type="project" value="UniProtKB-KW"/>
</dbReference>
<evidence type="ECO:0000256" key="1">
    <source>
        <dbReference type="ARBA" id="ARBA00010243"/>
    </source>
</evidence>
<evidence type="ECO:0000256" key="7">
    <source>
        <dbReference type="RuleBase" id="RU003797"/>
    </source>
</evidence>